<protein>
    <submittedName>
        <fullName evidence="1">DUF2971 domain-containing protein</fullName>
    </submittedName>
</protein>
<comment type="caution">
    <text evidence="1">The sequence shown here is derived from an EMBL/GenBank/DDBJ whole genome shotgun (WGS) entry which is preliminary data.</text>
</comment>
<dbReference type="RefSeq" id="WP_228231481.1">
    <property type="nucleotide sequence ID" value="NZ_JAJGMW010000029.1"/>
</dbReference>
<dbReference type="Proteomes" id="UP001197770">
    <property type="component" value="Unassembled WGS sequence"/>
</dbReference>
<dbReference type="Pfam" id="PF11185">
    <property type="entry name" value="DUF2971"/>
    <property type="match status" value="1"/>
</dbReference>
<gene>
    <name evidence="1" type="ORF">LLW17_16970</name>
</gene>
<dbReference type="EMBL" id="JAJGMW010000029">
    <property type="protein sequence ID" value="MCC4214419.1"/>
    <property type="molecule type" value="Genomic_DNA"/>
</dbReference>
<organism evidence="1 2">
    <name type="scientific">Leeuwenhoekiella parthenopeia</name>
    <dbReference type="NCBI Taxonomy" id="2890320"/>
    <lineage>
        <taxon>Bacteria</taxon>
        <taxon>Pseudomonadati</taxon>
        <taxon>Bacteroidota</taxon>
        <taxon>Flavobacteriia</taxon>
        <taxon>Flavobacteriales</taxon>
        <taxon>Flavobacteriaceae</taxon>
        <taxon>Leeuwenhoekiella</taxon>
    </lineage>
</organism>
<accession>A0ABS8GWZ4</accession>
<evidence type="ECO:0000313" key="1">
    <source>
        <dbReference type="EMBL" id="MCC4214419.1"/>
    </source>
</evidence>
<dbReference type="InterPro" id="IPR021352">
    <property type="entry name" value="DUF2971"/>
</dbReference>
<reference evidence="1 2" key="1">
    <citation type="submission" date="2021-11" db="EMBL/GenBank/DDBJ databases">
        <title>Seasonal and diel survey of microbial diversity of the Tyrrhenian coast.</title>
        <authorList>
            <person name="Gattoni G."/>
            <person name="Corral P."/>
        </authorList>
    </citation>
    <scope>NUCLEOTIDE SEQUENCE [LARGE SCALE GENOMIC DNA]</scope>
    <source>
        <strain evidence="1 2">Mr9</strain>
    </source>
</reference>
<name>A0ABS8GWZ4_9FLAO</name>
<keyword evidence="2" id="KW-1185">Reference proteome</keyword>
<evidence type="ECO:0000313" key="2">
    <source>
        <dbReference type="Proteomes" id="UP001197770"/>
    </source>
</evidence>
<proteinExistence type="predicted"/>
<sequence>MTENWKSEYLEYMMAEDFEKAIPLKIDNFPKSFYKFRNLSKRTLENIEQNYIWLADIATLNDPFECSIQIDNNEALRNYFSTDGFKKNFHFISGQNITDKEIKALKTSESPWETYLKICKKRKIPLSLTSEQHLEKVNKRWNVIVRETNEKIRICSFSVSNQSLLLWSHYADQHKGVAIEYDFLDTDKLRTFLQPVIYRQEIEKIDFLEAYNTMKMVGSSLIKSKDWEYEEEWRLTMFKQQEYFPQKMNVPNPKAIYLGTRFNQNDKDLIRELFELAHKRKIPIFQMTKHPNEYKLVAKNTVADQIVKGGFHP</sequence>